<dbReference type="AlphaFoldDB" id="A0A0S3STZ7"/>
<organism evidence="2 3">
    <name type="scientific">Vigna angularis var. angularis</name>
    <dbReference type="NCBI Taxonomy" id="157739"/>
    <lineage>
        <taxon>Eukaryota</taxon>
        <taxon>Viridiplantae</taxon>
        <taxon>Streptophyta</taxon>
        <taxon>Embryophyta</taxon>
        <taxon>Tracheophyta</taxon>
        <taxon>Spermatophyta</taxon>
        <taxon>Magnoliopsida</taxon>
        <taxon>eudicotyledons</taxon>
        <taxon>Gunneridae</taxon>
        <taxon>Pentapetalae</taxon>
        <taxon>rosids</taxon>
        <taxon>fabids</taxon>
        <taxon>Fabales</taxon>
        <taxon>Fabaceae</taxon>
        <taxon>Papilionoideae</taxon>
        <taxon>50 kb inversion clade</taxon>
        <taxon>NPAAA clade</taxon>
        <taxon>indigoferoid/millettioid clade</taxon>
        <taxon>Phaseoleae</taxon>
        <taxon>Vigna</taxon>
    </lineage>
</organism>
<feature type="compositionally biased region" description="Polar residues" evidence="1">
    <location>
        <begin position="126"/>
        <end position="139"/>
    </location>
</feature>
<sequence>MEGRAPFLWLLSPHDQNIPPPSFPASKLMCEQNVRRVLWNRRWQKRMISAKRYVILPPFFRPTPPTPPLASTSFSLSAPSGQFNGPSMPPSPYNSPPAEPFSRFPITQFPSNTQAPPLFPPPMGQPTFQPSGDQTQSFPASLPPQPHTPFDKQHQHRKKSKP</sequence>
<evidence type="ECO:0000256" key="1">
    <source>
        <dbReference type="SAM" id="MobiDB-lite"/>
    </source>
</evidence>
<gene>
    <name evidence="2" type="primary">Vigan.08G321900</name>
    <name evidence="2" type="ORF">VIGAN_08321900</name>
</gene>
<reference evidence="2 3" key="1">
    <citation type="journal article" date="2015" name="Sci. Rep.">
        <title>The power of single molecule real-time sequencing technology in the de novo assembly of a eukaryotic genome.</title>
        <authorList>
            <person name="Sakai H."/>
            <person name="Naito K."/>
            <person name="Ogiso-Tanaka E."/>
            <person name="Takahashi Y."/>
            <person name="Iseki K."/>
            <person name="Muto C."/>
            <person name="Satou K."/>
            <person name="Teruya K."/>
            <person name="Shiroma A."/>
            <person name="Shimoji M."/>
            <person name="Hirano T."/>
            <person name="Itoh T."/>
            <person name="Kaga A."/>
            <person name="Tomooka N."/>
        </authorList>
    </citation>
    <scope>NUCLEOTIDE SEQUENCE [LARGE SCALE GENOMIC DNA]</scope>
    <source>
        <strain evidence="3">cv. Shumari</strain>
    </source>
</reference>
<accession>A0A0S3STZ7</accession>
<feature type="compositionally biased region" description="Low complexity" evidence="1">
    <location>
        <begin position="69"/>
        <end position="80"/>
    </location>
</feature>
<dbReference type="Proteomes" id="UP000291084">
    <property type="component" value="Chromosome 8"/>
</dbReference>
<feature type="compositionally biased region" description="Pro residues" evidence="1">
    <location>
        <begin position="87"/>
        <end position="99"/>
    </location>
</feature>
<dbReference type="EMBL" id="AP015041">
    <property type="protein sequence ID" value="BAT96303.1"/>
    <property type="molecule type" value="Genomic_DNA"/>
</dbReference>
<evidence type="ECO:0000313" key="2">
    <source>
        <dbReference type="EMBL" id="BAT96303.1"/>
    </source>
</evidence>
<keyword evidence="3" id="KW-1185">Reference proteome</keyword>
<feature type="region of interest" description="Disordered" evidence="1">
    <location>
        <begin position="66"/>
        <end position="162"/>
    </location>
</feature>
<proteinExistence type="predicted"/>
<name>A0A0S3STZ7_PHAAN</name>
<evidence type="ECO:0000313" key="3">
    <source>
        <dbReference type="Proteomes" id="UP000291084"/>
    </source>
</evidence>
<protein>
    <submittedName>
        <fullName evidence="2">Uncharacterized protein</fullName>
    </submittedName>
</protein>